<dbReference type="InterPro" id="IPR022742">
    <property type="entry name" value="Hydrolase_4"/>
</dbReference>
<dbReference type="EMBL" id="OX458333">
    <property type="protein sequence ID" value="CAI8908988.1"/>
    <property type="molecule type" value="Genomic_DNA"/>
</dbReference>
<dbReference type="RefSeq" id="WP_051331425.1">
    <property type="nucleotide sequence ID" value="NZ_OX458333.1"/>
</dbReference>
<evidence type="ECO:0000259" key="1">
    <source>
        <dbReference type="Pfam" id="PF12146"/>
    </source>
</evidence>
<keyword evidence="2" id="KW-0378">Hydrolase</keyword>
<dbReference type="Gene3D" id="3.40.50.1820">
    <property type="entry name" value="alpha/beta hydrolase"/>
    <property type="match status" value="1"/>
</dbReference>
<name>A0ABN8X6K4_9GAMM</name>
<feature type="domain" description="Serine aminopeptidase S33" evidence="1">
    <location>
        <begin position="66"/>
        <end position="181"/>
    </location>
</feature>
<dbReference type="PANTHER" id="PTHR12277">
    <property type="entry name" value="ALPHA/BETA HYDROLASE DOMAIN-CONTAINING PROTEIN"/>
    <property type="match status" value="1"/>
</dbReference>
<keyword evidence="3" id="KW-1185">Reference proteome</keyword>
<sequence>MSRRSFGILLIIPLAFSLSGCASLLFYPDQTMRLTPKTLGLEYEDVNLTTPDGVKLHGWFLSAQNEPRGTIFFLHGNAENISTHIHSVAWLPGQGYQVFLLDYRGYGLSEGSPDLPDVLTDVATGFRWLLSEPRVADRDLYLLGQSLGATLGAYFVGANPEARARLSAIVLDAPFASYRELTREKLALFPVTWPLQYPLSLLMPDDYSPIKNIAKLSPLPLLIICSETDDIVPARHSAALFEAAGEPKALWITRGPHIGTFGQENNRRRVLTFLEEYKRNASPAVGAPTTRTK</sequence>
<dbReference type="PANTHER" id="PTHR12277:SF81">
    <property type="entry name" value="PROTEIN ABHD13"/>
    <property type="match status" value="1"/>
</dbReference>
<evidence type="ECO:0000313" key="2">
    <source>
        <dbReference type="EMBL" id="CAI8908988.1"/>
    </source>
</evidence>
<dbReference type="Pfam" id="PF12146">
    <property type="entry name" value="Hydrolase_4"/>
    <property type="match status" value="1"/>
</dbReference>
<gene>
    <name evidence="2" type="ORF">MSZNOR_3599</name>
</gene>
<dbReference type="GO" id="GO:0016787">
    <property type="term" value="F:hydrolase activity"/>
    <property type="evidence" value="ECO:0007669"/>
    <property type="project" value="UniProtKB-KW"/>
</dbReference>
<dbReference type="InterPro" id="IPR029058">
    <property type="entry name" value="AB_hydrolase_fold"/>
</dbReference>
<dbReference type="Proteomes" id="UP001162030">
    <property type="component" value="Chromosome"/>
</dbReference>
<dbReference type="SUPFAM" id="SSF53474">
    <property type="entry name" value="alpha/beta-Hydrolases"/>
    <property type="match status" value="1"/>
</dbReference>
<organism evidence="2 3">
    <name type="scientific">Methylocaldum szegediense</name>
    <dbReference type="NCBI Taxonomy" id="73780"/>
    <lineage>
        <taxon>Bacteria</taxon>
        <taxon>Pseudomonadati</taxon>
        <taxon>Pseudomonadota</taxon>
        <taxon>Gammaproteobacteria</taxon>
        <taxon>Methylococcales</taxon>
        <taxon>Methylococcaceae</taxon>
        <taxon>Methylocaldum</taxon>
    </lineage>
</organism>
<dbReference type="PROSITE" id="PS51257">
    <property type="entry name" value="PROKAR_LIPOPROTEIN"/>
    <property type="match status" value="1"/>
</dbReference>
<reference evidence="2 3" key="1">
    <citation type="submission" date="2023-03" db="EMBL/GenBank/DDBJ databases">
        <authorList>
            <person name="Pearce D."/>
        </authorList>
    </citation>
    <scope>NUCLEOTIDE SEQUENCE [LARGE SCALE GENOMIC DNA]</scope>
    <source>
        <strain evidence="2">Msz</strain>
    </source>
</reference>
<accession>A0ABN8X6K4</accession>
<proteinExistence type="predicted"/>
<protein>
    <submittedName>
        <fullName evidence="2">Hydrolase_4 domain-containing protein</fullName>
    </submittedName>
</protein>
<evidence type="ECO:0000313" key="3">
    <source>
        <dbReference type="Proteomes" id="UP001162030"/>
    </source>
</evidence>